<feature type="compositionally biased region" description="Basic and acidic residues" evidence="10">
    <location>
        <begin position="246"/>
        <end position="263"/>
    </location>
</feature>
<evidence type="ECO:0000256" key="8">
    <source>
        <dbReference type="ARBA" id="ARBA00023242"/>
    </source>
</evidence>
<dbReference type="GO" id="GO:0008017">
    <property type="term" value="F:microtubule binding"/>
    <property type="evidence" value="ECO:0007669"/>
    <property type="project" value="InterPro"/>
</dbReference>
<feature type="compositionally biased region" description="Basic and acidic residues" evidence="10">
    <location>
        <begin position="273"/>
        <end position="287"/>
    </location>
</feature>
<evidence type="ECO:0000256" key="1">
    <source>
        <dbReference type="ARBA" id="ARBA00004114"/>
    </source>
</evidence>
<dbReference type="OrthoDB" id="9999940at2759"/>
<evidence type="ECO:0000256" key="2">
    <source>
        <dbReference type="ARBA" id="ARBA00004123"/>
    </source>
</evidence>
<dbReference type="STRING" id="6526.A0A2C9LD95"/>
<feature type="region of interest" description="Disordered" evidence="10">
    <location>
        <begin position="640"/>
        <end position="728"/>
    </location>
</feature>
<feature type="compositionally biased region" description="Basic and acidic residues" evidence="10">
    <location>
        <begin position="687"/>
        <end position="715"/>
    </location>
</feature>
<feature type="region of interest" description="Disordered" evidence="10">
    <location>
        <begin position="76"/>
        <end position="95"/>
    </location>
</feature>
<feature type="region of interest" description="Disordered" evidence="10">
    <location>
        <begin position="800"/>
        <end position="932"/>
    </location>
</feature>
<evidence type="ECO:0000313" key="12">
    <source>
        <dbReference type="Proteomes" id="UP000076420"/>
    </source>
</evidence>
<keyword evidence="7" id="KW-0206">Cytoskeleton</keyword>
<proteinExistence type="inferred from homology"/>
<reference evidence="11" key="1">
    <citation type="submission" date="2020-05" db="UniProtKB">
        <authorList>
            <consortium name="EnsemblMetazoa"/>
        </authorList>
    </citation>
    <scope>IDENTIFICATION</scope>
    <source>
        <strain evidence="11">BB02</strain>
    </source>
</reference>
<feature type="region of interest" description="Disordered" evidence="10">
    <location>
        <begin position="439"/>
        <end position="474"/>
    </location>
</feature>
<evidence type="ECO:0000313" key="11">
    <source>
        <dbReference type="EnsemblMetazoa" id="BGLB029876-PA"/>
    </source>
</evidence>
<feature type="compositionally biased region" description="Basic and acidic residues" evidence="10">
    <location>
        <begin position="666"/>
        <end position="675"/>
    </location>
</feature>
<keyword evidence="5" id="KW-0963">Cytoplasm</keyword>
<sequence length="932" mass="104840">MHVHYKGFSDYKTNFQWHNSFKSQSFKPTIEQMMFAAGQHSAFSNTVAEPPLQHKKRVDGIPTSLSTQFFTVPTRTQEVSEPALQHKKRLEGQPTSLSSDFFSTTPQMPEFQLLGQQEKFASNVCYKPKLSYSEEKIYKNRENLDCDAPPNKQLKMQKRIKPLIKERHPPINRSPPRKSNRGAAISHCPMFLDQVPGALCNLVCEKIALREHIWIVLEYLVTCELMEAMKDKDLKDILGEGQAGKKKSESAPSEKKVSNEPKSSEQGSGAKTLNEEGKQNRKVEQIKVNKAVVKQDPTSKDSKVTKKSDALKDYDRDNKAVDSKQRKDLSVMNEAVQTNLKRGVAVATPEAPAGYALQYKAGVAPPRPVQKVSEYQKQFHWKQGLKESPLLAAEQVVYKSQADLGPYKSDGVPRISEYARHFQAKKPFDVHVDANLNVNNSNVTKQTSKNNKATKLSGQKRRSKSAGALQDSDLDEHLVEDKEVRKSDSKELIEKLKATHGKIKRRAATEYRSNFKAPSRYSYENGAWKGAFPPQLIPQVTSDDDSLKTRNSNANDNANYNANESVPVSNWYAEVLELRRRAEEYRRRAQGTHFSREHLVQLLAKQAECWDTCSEASYAIDALNLETPYTSKKIEPALAQKENTSQDDADDDTDDAASASTVEEDVVPKKTEKKSAQASKGTSHLSRKMEWLKRQKRSLAEQRRKLQEELARPPDDSEDEVTEGRLPTPLLRKQTFSPVRKHHLDRTTPSVGGAILTCPPTRTSKIIVTSRSGDSYVTASDEMPVRIQAKSYDVSKLATLPTLGRPSDDTHPLRDDMAESDKPLKTQYIVSPPLPLDAVETEEDDKENAPKPANARGRRPRPSIMLGTVKEGFGETFITRSPEASRRRVQKDDQDFLSESLSSVASSGSRASEVLERSKQRQKFWTKTSGHH</sequence>
<feature type="compositionally biased region" description="Acidic residues" evidence="10">
    <location>
        <begin position="645"/>
        <end position="655"/>
    </location>
</feature>
<comment type="function">
    <text evidence="9">Microtubule-binding protein that negatively regulates centriole duplication. Binds to and stabilizes microtubules.</text>
</comment>
<evidence type="ECO:0000256" key="4">
    <source>
        <dbReference type="ARBA" id="ARBA00013508"/>
    </source>
</evidence>
<evidence type="ECO:0000256" key="7">
    <source>
        <dbReference type="ARBA" id="ARBA00023212"/>
    </source>
</evidence>
<evidence type="ECO:0000256" key="5">
    <source>
        <dbReference type="ARBA" id="ARBA00022490"/>
    </source>
</evidence>
<protein>
    <recommendedName>
        <fullName evidence="4">Nuclear protein MDM1</fullName>
    </recommendedName>
</protein>
<feature type="compositionally biased region" description="Basic residues" evidence="10">
    <location>
        <begin position="920"/>
        <end position="932"/>
    </location>
</feature>
<evidence type="ECO:0000256" key="10">
    <source>
        <dbReference type="SAM" id="MobiDB-lite"/>
    </source>
</evidence>
<gene>
    <name evidence="11" type="primary">106052940</name>
</gene>
<organism evidence="11 12">
    <name type="scientific">Biomphalaria glabrata</name>
    <name type="common">Bloodfluke planorb</name>
    <name type="synonym">Freshwater snail</name>
    <dbReference type="NCBI Taxonomy" id="6526"/>
    <lineage>
        <taxon>Eukaryota</taxon>
        <taxon>Metazoa</taxon>
        <taxon>Spiralia</taxon>
        <taxon>Lophotrochozoa</taxon>
        <taxon>Mollusca</taxon>
        <taxon>Gastropoda</taxon>
        <taxon>Heterobranchia</taxon>
        <taxon>Euthyneura</taxon>
        <taxon>Panpulmonata</taxon>
        <taxon>Hygrophila</taxon>
        <taxon>Lymnaeoidea</taxon>
        <taxon>Planorbidae</taxon>
        <taxon>Biomphalaria</taxon>
    </lineage>
</organism>
<evidence type="ECO:0000256" key="6">
    <source>
        <dbReference type="ARBA" id="ARBA00022701"/>
    </source>
</evidence>
<name>A0A2C9LD95_BIOGL</name>
<feature type="compositionally biased region" description="Polar residues" evidence="10">
    <location>
        <begin position="439"/>
        <end position="457"/>
    </location>
</feature>
<dbReference type="KEGG" id="bgt:106052940"/>
<dbReference type="AlphaFoldDB" id="A0A2C9LD95"/>
<dbReference type="Pfam" id="PF15501">
    <property type="entry name" value="MDM1"/>
    <property type="match status" value="1"/>
</dbReference>
<dbReference type="Proteomes" id="UP000076420">
    <property type="component" value="Unassembled WGS sequence"/>
</dbReference>
<dbReference type="EnsemblMetazoa" id="BGLB029876-RA">
    <property type="protein sequence ID" value="BGLB029876-PA"/>
    <property type="gene ID" value="BGLB029876"/>
</dbReference>
<dbReference type="VEuPathDB" id="VectorBase:BGLAX_038559"/>
<keyword evidence="6" id="KW-0493">Microtubule</keyword>
<feature type="compositionally biased region" description="Basic and acidic residues" evidence="10">
    <location>
        <begin position="297"/>
        <end position="326"/>
    </location>
</feature>
<dbReference type="GO" id="GO:0005634">
    <property type="term" value="C:nucleus"/>
    <property type="evidence" value="ECO:0007669"/>
    <property type="project" value="UniProtKB-SubCell"/>
</dbReference>
<feature type="region of interest" description="Disordered" evidence="10">
    <location>
        <begin position="241"/>
        <end position="326"/>
    </location>
</feature>
<comment type="similarity">
    <text evidence="3">Belongs to the MDM1 family.</text>
</comment>
<accession>A0A2C9LD95</accession>
<dbReference type="GO" id="GO:0046600">
    <property type="term" value="P:negative regulation of centriole replication"/>
    <property type="evidence" value="ECO:0007669"/>
    <property type="project" value="InterPro"/>
</dbReference>
<evidence type="ECO:0000256" key="9">
    <source>
        <dbReference type="ARBA" id="ARBA00045771"/>
    </source>
</evidence>
<feature type="compositionally biased region" description="Low complexity" evidence="10">
    <location>
        <begin position="897"/>
        <end position="912"/>
    </location>
</feature>
<dbReference type="GO" id="GO:0005814">
    <property type="term" value="C:centriole"/>
    <property type="evidence" value="ECO:0007669"/>
    <property type="project" value="UniProtKB-SubCell"/>
</dbReference>
<dbReference type="PANTHER" id="PTHR32078:SF1">
    <property type="entry name" value="NUCLEAR PROTEIN MDM1"/>
    <property type="match status" value="1"/>
</dbReference>
<dbReference type="PANTHER" id="PTHR32078">
    <property type="entry name" value="NUCLEAR PROTEIN MDM1"/>
    <property type="match status" value="1"/>
</dbReference>
<dbReference type="VEuPathDB" id="VectorBase:BGLB029876"/>
<feature type="compositionally biased region" description="Basic and acidic residues" evidence="10">
    <location>
        <begin position="883"/>
        <end position="894"/>
    </location>
</feature>
<dbReference type="InterPro" id="IPR029136">
    <property type="entry name" value="MDM1"/>
</dbReference>
<keyword evidence="8" id="KW-0539">Nucleus</keyword>
<feature type="compositionally biased region" description="Basic and acidic residues" evidence="10">
    <location>
        <begin position="806"/>
        <end position="824"/>
    </location>
</feature>
<comment type="subcellular location">
    <subcellularLocation>
        <location evidence="1">Cytoplasm</location>
        <location evidence="1">Cytoskeleton</location>
        <location evidence="1">Microtubule organizing center</location>
        <location evidence="1">Centrosome</location>
        <location evidence="1">Centriole</location>
    </subcellularLocation>
    <subcellularLocation>
        <location evidence="2">Nucleus</location>
    </subcellularLocation>
</comment>
<evidence type="ECO:0000256" key="3">
    <source>
        <dbReference type="ARBA" id="ARBA00010494"/>
    </source>
</evidence>
<dbReference type="GO" id="GO:0005874">
    <property type="term" value="C:microtubule"/>
    <property type="evidence" value="ECO:0007669"/>
    <property type="project" value="UniProtKB-KW"/>
</dbReference>